<dbReference type="EMBL" id="JAERRH010000003">
    <property type="protein sequence ID" value="MBL1104600.1"/>
    <property type="molecule type" value="Genomic_DNA"/>
</dbReference>
<name>A0ABS1NWV3_9ACTN</name>
<gene>
    <name evidence="1" type="ORF">JK361_08325</name>
</gene>
<proteinExistence type="predicted"/>
<accession>A0ABS1NWV3</accession>
<dbReference type="InterPro" id="IPR051082">
    <property type="entry name" value="Pentapeptide-BTB/POZ_domain"/>
</dbReference>
<evidence type="ECO:0000313" key="1">
    <source>
        <dbReference type="EMBL" id="MBL1104600.1"/>
    </source>
</evidence>
<dbReference type="PANTHER" id="PTHR14136">
    <property type="entry name" value="BTB_POZ DOMAIN-CONTAINING PROTEIN KCTD9"/>
    <property type="match status" value="1"/>
</dbReference>
<dbReference type="Pfam" id="PF00805">
    <property type="entry name" value="Pentapeptide"/>
    <property type="match status" value="2"/>
</dbReference>
<dbReference type="RefSeq" id="WP_201815067.1">
    <property type="nucleotide sequence ID" value="NZ_JAERRH010000003.1"/>
</dbReference>
<dbReference type="PANTHER" id="PTHR14136:SF17">
    <property type="entry name" value="BTB_POZ DOMAIN-CONTAINING PROTEIN KCTD9"/>
    <property type="match status" value="1"/>
</dbReference>
<organism evidence="1 2">
    <name type="scientific">Streptomyces musisoli</name>
    <dbReference type="NCBI Taxonomy" id="2802280"/>
    <lineage>
        <taxon>Bacteria</taxon>
        <taxon>Bacillati</taxon>
        <taxon>Actinomycetota</taxon>
        <taxon>Actinomycetes</taxon>
        <taxon>Kitasatosporales</taxon>
        <taxon>Streptomycetaceae</taxon>
        <taxon>Streptomyces</taxon>
    </lineage>
</organism>
<dbReference type="Proteomes" id="UP000621386">
    <property type="component" value="Unassembled WGS sequence"/>
</dbReference>
<comment type="caution">
    <text evidence="1">The sequence shown here is derived from an EMBL/GenBank/DDBJ whole genome shotgun (WGS) entry which is preliminary data.</text>
</comment>
<protein>
    <submittedName>
        <fullName evidence="1">Pentapeptide repeat-containing protein</fullName>
    </submittedName>
</protein>
<keyword evidence="2" id="KW-1185">Reference proteome</keyword>
<dbReference type="Gene3D" id="2.160.20.80">
    <property type="entry name" value="E3 ubiquitin-protein ligase SopA"/>
    <property type="match status" value="2"/>
</dbReference>
<dbReference type="InterPro" id="IPR001646">
    <property type="entry name" value="5peptide_repeat"/>
</dbReference>
<reference evidence="1 2" key="1">
    <citation type="submission" date="2021-01" db="EMBL/GenBank/DDBJ databases">
        <title>WGS of actinomycetes isolated from Thailand.</title>
        <authorList>
            <person name="Thawai C."/>
        </authorList>
    </citation>
    <scope>NUCLEOTIDE SEQUENCE [LARGE SCALE GENOMIC DNA]</scope>
    <source>
        <strain evidence="1 2">CH5-8</strain>
    </source>
</reference>
<dbReference type="SUPFAM" id="SSF141571">
    <property type="entry name" value="Pentapeptide repeat-like"/>
    <property type="match status" value="1"/>
</dbReference>
<sequence>MGLVAAGLPGLAALGALLFTWMQVGQASKELRISEQGQITTRFNTAIGNLGSQSLDIRLGGIYALRRIMEDSARDHPAVVSVLSAFAQEHAGSSTESLKEPFDDLTKALGNRPKPDVQAAIDTLARRNPDRDAGAVIDLSKTDLRHLRFPGEAAIRLPRVVLIEADLRQASLTGADLRAANLYSAHLDNAWLDKANLQGAALYRASLAGAALWGANLRGVDRTCGEQGPTKRGECVDLHDSQLSGADLRNAKLSDVNLQHAFLQSADLRGADLTRANLAGADFSGAKLAGVKLEGAKRDGATGLPNER</sequence>
<evidence type="ECO:0000313" key="2">
    <source>
        <dbReference type="Proteomes" id="UP000621386"/>
    </source>
</evidence>